<feature type="transmembrane region" description="Helical" evidence="6">
    <location>
        <begin position="81"/>
        <end position="105"/>
    </location>
</feature>
<dbReference type="Proteomes" id="UP000176609">
    <property type="component" value="Unassembled WGS sequence"/>
</dbReference>
<dbReference type="PANTHER" id="PTHR42709:SF6">
    <property type="entry name" value="UNDECAPRENYL PHOSPHATE TRANSPORTER A"/>
    <property type="match status" value="1"/>
</dbReference>
<dbReference type="InterPro" id="IPR051311">
    <property type="entry name" value="DedA_domain"/>
</dbReference>
<proteinExistence type="predicted"/>
<keyword evidence="5 6" id="KW-0472">Membrane</keyword>
<dbReference type="PANTHER" id="PTHR42709">
    <property type="entry name" value="ALKALINE PHOSPHATASE LIKE PROTEIN"/>
    <property type="match status" value="1"/>
</dbReference>
<keyword evidence="3 6" id="KW-0812">Transmembrane</keyword>
<comment type="caution">
    <text evidence="8">The sequence shown here is derived from an EMBL/GenBank/DDBJ whole genome shotgun (WGS) entry which is preliminary data.</text>
</comment>
<protein>
    <recommendedName>
        <fullName evidence="7">VTT domain-containing protein</fullName>
    </recommendedName>
</protein>
<dbReference type="GO" id="GO:0005886">
    <property type="term" value="C:plasma membrane"/>
    <property type="evidence" value="ECO:0007669"/>
    <property type="project" value="UniProtKB-SubCell"/>
</dbReference>
<sequence length="191" mass="21306">MKDKMIIHKHKKVSFHENRLNQLGILLLTIFLILLIWTQKEVFRHLTKLGMLGLFFINLLSSASIFFPLPGVATVFLGGALWSPVLVGVVSGLGAALGELSGYFVGFGGRGIIGTLDYKKNWLIRIEGFFTQNGFVTTLIVALLPLPFFDFIGILAGTINYPMWKFFLATFLGRSIRDFIIAWTGARILPL</sequence>
<evidence type="ECO:0000259" key="7">
    <source>
        <dbReference type="Pfam" id="PF09335"/>
    </source>
</evidence>
<comment type="subcellular location">
    <subcellularLocation>
        <location evidence="1">Cell membrane</location>
        <topology evidence="1">Multi-pass membrane protein</topology>
    </subcellularLocation>
</comment>
<name>A0A1F6AMY7_9BACT</name>
<feature type="transmembrane region" description="Helical" evidence="6">
    <location>
        <begin position="20"/>
        <end position="37"/>
    </location>
</feature>
<dbReference type="InterPro" id="IPR032816">
    <property type="entry name" value="VTT_dom"/>
</dbReference>
<evidence type="ECO:0000256" key="4">
    <source>
        <dbReference type="ARBA" id="ARBA00022989"/>
    </source>
</evidence>
<evidence type="ECO:0000256" key="2">
    <source>
        <dbReference type="ARBA" id="ARBA00022475"/>
    </source>
</evidence>
<dbReference type="AlphaFoldDB" id="A0A1F6AMY7"/>
<feature type="transmembrane region" description="Helical" evidence="6">
    <location>
        <begin position="49"/>
        <end position="69"/>
    </location>
</feature>
<reference evidence="8 9" key="1">
    <citation type="journal article" date="2016" name="Nat. Commun.">
        <title>Thousands of microbial genomes shed light on interconnected biogeochemical processes in an aquifer system.</title>
        <authorList>
            <person name="Anantharaman K."/>
            <person name="Brown C.T."/>
            <person name="Hug L.A."/>
            <person name="Sharon I."/>
            <person name="Castelle C.J."/>
            <person name="Probst A.J."/>
            <person name="Thomas B.C."/>
            <person name="Singh A."/>
            <person name="Wilkins M.J."/>
            <person name="Karaoz U."/>
            <person name="Brodie E.L."/>
            <person name="Williams K.H."/>
            <person name="Hubbard S.S."/>
            <person name="Banfield J.F."/>
        </authorList>
    </citation>
    <scope>NUCLEOTIDE SEQUENCE [LARGE SCALE GENOMIC DNA]</scope>
</reference>
<keyword evidence="4 6" id="KW-1133">Transmembrane helix</keyword>
<evidence type="ECO:0000313" key="9">
    <source>
        <dbReference type="Proteomes" id="UP000176609"/>
    </source>
</evidence>
<evidence type="ECO:0000256" key="6">
    <source>
        <dbReference type="SAM" id="Phobius"/>
    </source>
</evidence>
<evidence type="ECO:0000256" key="3">
    <source>
        <dbReference type="ARBA" id="ARBA00022692"/>
    </source>
</evidence>
<accession>A0A1F6AMY7</accession>
<dbReference type="Pfam" id="PF09335">
    <property type="entry name" value="VTT_dom"/>
    <property type="match status" value="1"/>
</dbReference>
<evidence type="ECO:0000256" key="1">
    <source>
        <dbReference type="ARBA" id="ARBA00004651"/>
    </source>
</evidence>
<evidence type="ECO:0000256" key="5">
    <source>
        <dbReference type="ARBA" id="ARBA00023136"/>
    </source>
</evidence>
<dbReference type="EMBL" id="MFJR01000014">
    <property type="protein sequence ID" value="OGG26055.1"/>
    <property type="molecule type" value="Genomic_DNA"/>
</dbReference>
<evidence type="ECO:0000313" key="8">
    <source>
        <dbReference type="EMBL" id="OGG26055.1"/>
    </source>
</evidence>
<gene>
    <name evidence="8" type="ORF">A2960_05885</name>
</gene>
<feature type="domain" description="VTT" evidence="7">
    <location>
        <begin position="69"/>
        <end position="186"/>
    </location>
</feature>
<keyword evidence="2" id="KW-1003">Cell membrane</keyword>
<organism evidence="8 9">
    <name type="scientific">Candidatus Gottesmanbacteria bacterium RIFCSPLOWO2_01_FULL_39_12b</name>
    <dbReference type="NCBI Taxonomy" id="1798388"/>
    <lineage>
        <taxon>Bacteria</taxon>
        <taxon>Candidatus Gottesmaniibacteriota</taxon>
    </lineage>
</organism>